<evidence type="ECO:0000256" key="1">
    <source>
        <dbReference type="ARBA" id="ARBA00001974"/>
    </source>
</evidence>
<dbReference type="EMBL" id="CP003071">
    <property type="protein sequence ID" value="AGA84924.1"/>
    <property type="molecule type" value="Genomic_DNA"/>
</dbReference>
<dbReference type="KEGG" id="psh:Psest_0313"/>
<organism evidence="14 15">
    <name type="scientific">Stutzerimonas stutzeri RCH2</name>
    <dbReference type="NCBI Taxonomy" id="644801"/>
    <lineage>
        <taxon>Bacteria</taxon>
        <taxon>Pseudomonadati</taxon>
        <taxon>Pseudomonadota</taxon>
        <taxon>Gammaproteobacteria</taxon>
        <taxon>Pseudomonadales</taxon>
        <taxon>Pseudomonadaceae</taxon>
        <taxon>Stutzerimonas</taxon>
    </lineage>
</organism>
<dbReference type="GO" id="GO:0106312">
    <property type="term" value="F:methylenetetrahydrofolate reductase (NADH) activity"/>
    <property type="evidence" value="ECO:0007669"/>
    <property type="project" value="UniProtKB-EC"/>
</dbReference>
<dbReference type="InterPro" id="IPR029041">
    <property type="entry name" value="FAD-linked_oxidoreductase-like"/>
</dbReference>
<dbReference type="FunFam" id="3.20.20.220:FF:000014">
    <property type="entry name" value="Methylenetetrahydrofolate reductase"/>
    <property type="match status" value="1"/>
</dbReference>
<dbReference type="InterPro" id="IPR003171">
    <property type="entry name" value="Mehydrof_redctse-like"/>
</dbReference>
<evidence type="ECO:0000256" key="5">
    <source>
        <dbReference type="ARBA" id="ARBA00022630"/>
    </source>
</evidence>
<comment type="catalytic activity">
    <reaction evidence="11">
        <text>(6S)-5-methyl-5,6,7,8-tetrahydrofolate + NAD(+) = (6R)-5,10-methylene-5,6,7,8-tetrahydrofolate + NADH + H(+)</text>
        <dbReference type="Rhea" id="RHEA:19821"/>
        <dbReference type="ChEBI" id="CHEBI:15378"/>
        <dbReference type="ChEBI" id="CHEBI:15636"/>
        <dbReference type="ChEBI" id="CHEBI:18608"/>
        <dbReference type="ChEBI" id="CHEBI:57540"/>
        <dbReference type="ChEBI" id="CHEBI:57945"/>
        <dbReference type="EC" id="1.5.1.54"/>
    </reaction>
    <physiologicalReaction direction="right-to-left" evidence="11">
        <dbReference type="Rhea" id="RHEA:19823"/>
    </physiologicalReaction>
</comment>
<comment type="pathway">
    <text evidence="2 12">One-carbon metabolism; tetrahydrofolate interconversion.</text>
</comment>
<dbReference type="GO" id="GO:0009086">
    <property type="term" value="P:methionine biosynthetic process"/>
    <property type="evidence" value="ECO:0007669"/>
    <property type="project" value="UniProtKB-KW"/>
</dbReference>
<keyword evidence="4" id="KW-0028">Amino-acid biosynthesis</keyword>
<comment type="cofactor">
    <cofactor evidence="1 12">
        <name>FAD</name>
        <dbReference type="ChEBI" id="CHEBI:57692"/>
    </cofactor>
</comment>
<keyword evidence="6 12" id="KW-0274">FAD</keyword>
<feature type="region of interest" description="Disordered" evidence="13">
    <location>
        <begin position="1"/>
        <end position="31"/>
    </location>
</feature>
<evidence type="ECO:0000256" key="8">
    <source>
        <dbReference type="ARBA" id="ARBA00023027"/>
    </source>
</evidence>
<evidence type="ECO:0000256" key="4">
    <source>
        <dbReference type="ARBA" id="ARBA00022605"/>
    </source>
</evidence>
<dbReference type="AlphaFoldDB" id="L0GHY6"/>
<dbReference type="UniPathway" id="UPA00193"/>
<dbReference type="SUPFAM" id="SSF51730">
    <property type="entry name" value="FAD-linked oxidoreductase"/>
    <property type="match status" value="1"/>
</dbReference>
<evidence type="ECO:0000256" key="6">
    <source>
        <dbReference type="ARBA" id="ARBA00022827"/>
    </source>
</evidence>
<evidence type="ECO:0000256" key="12">
    <source>
        <dbReference type="RuleBase" id="RU003862"/>
    </source>
</evidence>
<keyword evidence="8" id="KW-0520">NAD</keyword>
<name>L0GHY6_STUST</name>
<dbReference type="GO" id="GO:0005829">
    <property type="term" value="C:cytosol"/>
    <property type="evidence" value="ECO:0007669"/>
    <property type="project" value="InterPro"/>
</dbReference>
<dbReference type="EC" id="1.5.1.54" evidence="12"/>
<dbReference type="PANTHER" id="PTHR45754">
    <property type="entry name" value="METHYLENETETRAHYDROFOLATE REDUCTASE"/>
    <property type="match status" value="1"/>
</dbReference>
<evidence type="ECO:0000256" key="3">
    <source>
        <dbReference type="ARBA" id="ARBA00006743"/>
    </source>
</evidence>
<dbReference type="Pfam" id="PF02219">
    <property type="entry name" value="MTHFR"/>
    <property type="match status" value="1"/>
</dbReference>
<dbReference type="GO" id="GO:0071949">
    <property type="term" value="F:FAD binding"/>
    <property type="evidence" value="ECO:0007669"/>
    <property type="project" value="TreeGrafter"/>
</dbReference>
<gene>
    <name evidence="14" type="ORF">Psest_0313</name>
</gene>
<sequence length="309" mass="34268">MLASRSDLQRLEDVLGAPRPTTLDSPMSTSPRPSISFEFFPTKTDAGHEKLLNVARQLAGYQPDFFSCTYGAGGSTRDRTLNTVLQLDGEVKVPTAPHLSCVGDTKAELRELLNIYKDAGIQRIVALRGDLPSGMGMASGELRYANELVEFIRSETGDHFHIEVAAYPEMHPQARNFEDDLANFVRKAKAGANSAITQYFFNADCYFYFVERVRKLGVDTPIVPGIMPITNYSKLARFSDACGAEIPRWVRKQLEAYGDDMQSIQAFGEQVITEMCQKLLAGDAPGLHFYTLNQAEPSLAIWNNLGLSR</sequence>
<comment type="similarity">
    <text evidence="3 12">Belongs to the methylenetetrahydrofolate reductase family.</text>
</comment>
<evidence type="ECO:0000256" key="10">
    <source>
        <dbReference type="ARBA" id="ARBA00034478"/>
    </source>
</evidence>
<keyword evidence="9" id="KW-0486">Methionine biosynthesis</keyword>
<dbReference type="CDD" id="cd00537">
    <property type="entry name" value="MTHFR"/>
    <property type="match status" value="1"/>
</dbReference>
<keyword evidence="7 12" id="KW-0560">Oxidoreductase</keyword>
<dbReference type="NCBIfam" id="TIGR00676">
    <property type="entry name" value="fadh2"/>
    <property type="match status" value="1"/>
</dbReference>
<evidence type="ECO:0000256" key="11">
    <source>
        <dbReference type="ARBA" id="ARBA00048628"/>
    </source>
</evidence>
<dbReference type="STRING" id="644801.Psest_0313"/>
<dbReference type="InterPro" id="IPR004620">
    <property type="entry name" value="MTHF_reductase_bac"/>
</dbReference>
<evidence type="ECO:0000313" key="14">
    <source>
        <dbReference type="EMBL" id="AGA84924.1"/>
    </source>
</evidence>
<dbReference type="Gene3D" id="3.20.20.220">
    <property type="match status" value="1"/>
</dbReference>
<protein>
    <recommendedName>
        <fullName evidence="12">Methylenetetrahydrofolate reductase</fullName>
        <ecNumber evidence="12">1.5.1.54</ecNumber>
    </recommendedName>
</protein>
<evidence type="ECO:0000256" key="13">
    <source>
        <dbReference type="SAM" id="MobiDB-lite"/>
    </source>
</evidence>
<dbReference type="PATRIC" id="fig|644801.3.peg.312"/>
<reference evidence="14 15" key="1">
    <citation type="submission" date="2011-10" db="EMBL/GenBank/DDBJ databases">
        <title>Complete sequence of chromosome of Pseudomonas stutzeri RCH2.</title>
        <authorList>
            <consortium name="US DOE Joint Genome Institute"/>
            <person name="Lucas S."/>
            <person name="Han J."/>
            <person name="Lapidus A."/>
            <person name="Cheng J.-F."/>
            <person name="Goodwin L."/>
            <person name="Pitluck S."/>
            <person name="Peters L."/>
            <person name="Ovchinnikova G."/>
            <person name="Zeytun A."/>
            <person name="Lu M."/>
            <person name="Detter J.C."/>
            <person name="Han C."/>
            <person name="Tapia R."/>
            <person name="Land M."/>
            <person name="Hauser L."/>
            <person name="Kyrpides N."/>
            <person name="Ivanova N."/>
            <person name="Pagani I."/>
            <person name="Chakraborty R."/>
            <person name="Arkin A."/>
            <person name="Dehal P."/>
            <person name="Wall J."/>
            <person name="Hazen T."/>
            <person name="Woyke T."/>
        </authorList>
    </citation>
    <scope>NUCLEOTIDE SEQUENCE [LARGE SCALE GENOMIC DNA]</scope>
    <source>
        <strain evidence="14 15">RCH2</strain>
    </source>
</reference>
<dbReference type="Proteomes" id="UP000010820">
    <property type="component" value="Chromosome"/>
</dbReference>
<evidence type="ECO:0000256" key="9">
    <source>
        <dbReference type="ARBA" id="ARBA00023167"/>
    </source>
</evidence>
<accession>L0GHY6</accession>
<evidence type="ECO:0000256" key="7">
    <source>
        <dbReference type="ARBA" id="ARBA00023002"/>
    </source>
</evidence>
<evidence type="ECO:0000313" key="15">
    <source>
        <dbReference type="Proteomes" id="UP000010820"/>
    </source>
</evidence>
<dbReference type="HOGENOM" id="CLU_025841_0_0_6"/>
<dbReference type="eggNOG" id="COG0685">
    <property type="taxonomic scope" value="Bacteria"/>
</dbReference>
<dbReference type="GO" id="GO:0035999">
    <property type="term" value="P:tetrahydrofolate interconversion"/>
    <property type="evidence" value="ECO:0007669"/>
    <property type="project" value="UniProtKB-UniPathway"/>
</dbReference>
<proteinExistence type="inferred from homology"/>
<evidence type="ECO:0000256" key="2">
    <source>
        <dbReference type="ARBA" id="ARBA00004777"/>
    </source>
</evidence>
<keyword evidence="5 12" id="KW-0285">Flavoprotein</keyword>
<feature type="compositionally biased region" description="Polar residues" evidence="13">
    <location>
        <begin position="22"/>
        <end position="31"/>
    </location>
</feature>
<dbReference type="PANTHER" id="PTHR45754:SF3">
    <property type="entry name" value="METHYLENETETRAHYDROFOLATE REDUCTASE (NADPH)"/>
    <property type="match status" value="1"/>
</dbReference>
<comment type="pathway">
    <text evidence="10">Amino-acid biosynthesis; L-methionine biosynthesis via de novo pathway.</text>
</comment>